<evidence type="ECO:0000313" key="3">
    <source>
        <dbReference type="WBParaSite" id="L893_g8273.t1"/>
    </source>
</evidence>
<dbReference type="WBParaSite" id="L893_g8273.t1">
    <property type="protein sequence ID" value="L893_g8273.t1"/>
    <property type="gene ID" value="L893_g8273"/>
</dbReference>
<accession>A0A1I8ARZ8</accession>
<dbReference type="Proteomes" id="UP000095287">
    <property type="component" value="Unplaced"/>
</dbReference>
<proteinExistence type="predicted"/>
<name>A0A1I8ARZ8_9BILA</name>
<evidence type="ECO:0000256" key="1">
    <source>
        <dbReference type="SAM" id="MobiDB-lite"/>
    </source>
</evidence>
<dbReference type="AlphaFoldDB" id="A0A1I8ARZ8"/>
<feature type="compositionally biased region" description="Basic and acidic residues" evidence="1">
    <location>
        <begin position="58"/>
        <end position="67"/>
    </location>
</feature>
<feature type="compositionally biased region" description="Polar residues" evidence="1">
    <location>
        <begin position="37"/>
        <end position="51"/>
    </location>
</feature>
<sequence length="95" mass="10911">MYITEELDVGHEVKKLYCTMDKENTQHILMRHCPGQAAQSRNPHRVSNTFLNGPESRLVPEEEDRKTYPTLSIPLHTPGTLQPCLPWFPHCCPSL</sequence>
<protein>
    <submittedName>
        <fullName evidence="3">Acetyltransferase</fullName>
    </submittedName>
</protein>
<reference evidence="3" key="1">
    <citation type="submission" date="2016-11" db="UniProtKB">
        <authorList>
            <consortium name="WormBaseParasite"/>
        </authorList>
    </citation>
    <scope>IDENTIFICATION</scope>
</reference>
<keyword evidence="2" id="KW-1185">Reference proteome</keyword>
<feature type="region of interest" description="Disordered" evidence="1">
    <location>
        <begin position="36"/>
        <end position="71"/>
    </location>
</feature>
<evidence type="ECO:0000313" key="2">
    <source>
        <dbReference type="Proteomes" id="UP000095287"/>
    </source>
</evidence>
<organism evidence="2 3">
    <name type="scientific">Steinernema glaseri</name>
    <dbReference type="NCBI Taxonomy" id="37863"/>
    <lineage>
        <taxon>Eukaryota</taxon>
        <taxon>Metazoa</taxon>
        <taxon>Ecdysozoa</taxon>
        <taxon>Nematoda</taxon>
        <taxon>Chromadorea</taxon>
        <taxon>Rhabditida</taxon>
        <taxon>Tylenchina</taxon>
        <taxon>Panagrolaimomorpha</taxon>
        <taxon>Strongyloidoidea</taxon>
        <taxon>Steinernematidae</taxon>
        <taxon>Steinernema</taxon>
    </lineage>
</organism>